<dbReference type="EMBL" id="MN394630">
    <property type="protein sequence ID" value="QRW43523.1"/>
    <property type="molecule type" value="Genomic_DNA"/>
</dbReference>
<evidence type="ECO:0000313" key="3">
    <source>
        <dbReference type="Proteomes" id="UP000423628"/>
    </source>
</evidence>
<gene>
    <name evidence="2" type="ORF">D79L</name>
</gene>
<organismHost>
    <name type="scientific">Potamochoerus larvatus</name>
    <name type="common">Bushpig</name>
    <dbReference type="NCBI Taxonomy" id="273792"/>
</organismHost>
<protein>
    <submittedName>
        <fullName evidence="2">PD79L</fullName>
    </submittedName>
</protein>
<organism evidence="2 3">
    <name type="scientific">African swine fever virus</name>
    <name type="common">ASFV</name>
    <dbReference type="NCBI Taxonomy" id="10497"/>
    <lineage>
        <taxon>Viruses</taxon>
        <taxon>Varidnaviria</taxon>
        <taxon>Bamfordvirae</taxon>
        <taxon>Nucleocytoviricota</taxon>
        <taxon>Pokkesviricetes</taxon>
        <taxon>Asfuvirales</taxon>
        <taxon>Asfarviridae</taxon>
        <taxon>Asfivirus</taxon>
        <taxon>Asfivirus haemorrhagiae</taxon>
    </lineage>
</organism>
<evidence type="ECO:0000313" key="2">
    <source>
        <dbReference type="EMBL" id="QRW43523.1"/>
    </source>
</evidence>
<keyword evidence="1" id="KW-0472">Membrane</keyword>
<reference evidence="2 3" key="1">
    <citation type="submission" date="2019-08" db="EMBL/GenBank/DDBJ databases">
        <authorList>
            <person name="Ndlovu S.S."/>
        </authorList>
    </citation>
    <scope>NUCLEOTIDE SEQUENCE [LARGE SCALE GENOMIC DNA]</scope>
    <source>
        <strain evidence="2">SPEC_57</strain>
    </source>
</reference>
<dbReference type="Proteomes" id="UP000423628">
    <property type="component" value="Segment"/>
</dbReference>
<organismHost>
    <name type="scientific">Ornithodoros</name>
    <name type="common">relapsing fever ticks</name>
    <dbReference type="NCBI Taxonomy" id="6937"/>
</organismHost>
<organismHost>
    <name type="scientific">Ornithodoros moubata</name>
    <name type="common">Soft tick</name>
    <name type="synonym">Argasid tick</name>
    <dbReference type="NCBI Taxonomy" id="6938"/>
</organismHost>
<feature type="transmembrane region" description="Helical" evidence="1">
    <location>
        <begin position="21"/>
        <end position="49"/>
    </location>
</feature>
<name>A0A894KLI1_ASF</name>
<keyword evidence="1" id="KW-1133">Transmembrane helix</keyword>
<organismHost>
    <name type="scientific">Phacochoerus aethiopicus</name>
    <name type="common">Warthog</name>
    <dbReference type="NCBI Taxonomy" id="85517"/>
</organismHost>
<organismHost>
    <name type="scientific">Phacochoerus africanus</name>
    <name type="common">Warthog</name>
    <dbReference type="NCBI Taxonomy" id="41426"/>
</organismHost>
<organismHost>
    <name type="scientific">Sus scrofa</name>
    <name type="common">Pig</name>
    <dbReference type="NCBI Taxonomy" id="9823"/>
</organismHost>
<accession>A0A894KLI1</accession>
<keyword evidence="1" id="KW-0812">Transmembrane</keyword>
<feature type="transmembrane region" description="Helical" evidence="1">
    <location>
        <begin position="55"/>
        <end position="75"/>
    </location>
</feature>
<evidence type="ECO:0000256" key="1">
    <source>
        <dbReference type="SAM" id="Phobius"/>
    </source>
</evidence>
<sequence>MCNIHCFYILNDHVVYTIQHFWIFIQIQIITIFFCVTVRIIGILFIVLYDFFYYIFFYRDTMQLFIFFYKLFLLFNRLI</sequence>
<proteinExistence type="predicted"/>